<dbReference type="InterPro" id="IPR018966">
    <property type="entry name" value="VTC_domain"/>
</dbReference>
<protein>
    <recommendedName>
        <fullName evidence="1">VTC domain-containing protein</fullName>
    </recommendedName>
</protein>
<dbReference type="AlphaFoldDB" id="A0A2H0TEG3"/>
<sequence length="248" mass="29847">MLPKLHFQRFEFKYLLSPQQEFLIKKRIKPFMSRDPRAAESQTGSYEIWSLYYDSPRYFYYHEKKDGVRKRKKIRWRAYKQNGVFSENIFFEIKRKDDAIILKDRIYVSKKEYALFAGREEDTLSEKKDNVIQEFLSEKLLRSIAPEVLVVYEREPFVGSLNENVRITFDRNIRARKHNSLIYEGEDFVPVLQDKTVMEVKFNGKLPFYLHEVIREFNLHRMSYSKYCESLDASRKDSIAFSLRDGII</sequence>
<accession>A0A2H0TEG3</accession>
<evidence type="ECO:0000313" key="3">
    <source>
        <dbReference type="Proteomes" id="UP000231503"/>
    </source>
</evidence>
<dbReference type="EMBL" id="PFCO01000001">
    <property type="protein sequence ID" value="PIR69930.1"/>
    <property type="molecule type" value="Genomic_DNA"/>
</dbReference>
<name>A0A2H0TEG3_9BACT</name>
<reference evidence="3" key="1">
    <citation type="submission" date="2017-09" db="EMBL/GenBank/DDBJ databases">
        <title>Depth-based differentiation of microbial function through sediment-hosted aquifers and enrichment of novel symbionts in the deep terrestrial subsurface.</title>
        <authorList>
            <person name="Probst A.J."/>
            <person name="Ladd B."/>
            <person name="Jarett J.K."/>
            <person name="Geller-Mcgrath D.E."/>
            <person name="Sieber C.M.K."/>
            <person name="Emerson J.B."/>
            <person name="Anantharaman K."/>
            <person name="Thomas B.C."/>
            <person name="Malmstrom R."/>
            <person name="Stieglmeier M."/>
            <person name="Klingl A."/>
            <person name="Woyke T."/>
            <person name="Ryan C.M."/>
            <person name="Banfield J.F."/>
        </authorList>
    </citation>
    <scope>NUCLEOTIDE SEQUENCE [LARGE SCALE GENOMIC DNA]</scope>
</reference>
<organism evidence="2 3">
    <name type="scientific">Candidatus Niyogibacteria bacterium CG10_big_fil_rev_8_21_14_0_10_46_36</name>
    <dbReference type="NCBI Taxonomy" id="1974726"/>
    <lineage>
        <taxon>Bacteria</taxon>
        <taxon>Candidatus Niyogiibacteriota</taxon>
    </lineage>
</organism>
<evidence type="ECO:0000313" key="2">
    <source>
        <dbReference type="EMBL" id="PIR69930.1"/>
    </source>
</evidence>
<feature type="domain" description="VTC" evidence="1">
    <location>
        <begin position="8"/>
        <end position="232"/>
    </location>
</feature>
<dbReference type="CDD" id="cd07750">
    <property type="entry name" value="PolyPPase_VTC_like"/>
    <property type="match status" value="1"/>
</dbReference>
<dbReference type="Pfam" id="PF09359">
    <property type="entry name" value="VTC"/>
    <property type="match status" value="1"/>
</dbReference>
<dbReference type="GO" id="GO:0006799">
    <property type="term" value="P:polyphosphate biosynthetic process"/>
    <property type="evidence" value="ECO:0007669"/>
    <property type="project" value="UniProtKB-ARBA"/>
</dbReference>
<dbReference type="Proteomes" id="UP000231503">
    <property type="component" value="Unassembled WGS sequence"/>
</dbReference>
<dbReference type="InterPro" id="IPR042267">
    <property type="entry name" value="VTC_sf"/>
</dbReference>
<proteinExistence type="predicted"/>
<dbReference type="Gene3D" id="3.20.100.30">
    <property type="entry name" value="VTC, catalytic tunnel domain"/>
    <property type="match status" value="1"/>
</dbReference>
<gene>
    <name evidence="2" type="ORF">COU47_00665</name>
</gene>
<comment type="caution">
    <text evidence="2">The sequence shown here is derived from an EMBL/GenBank/DDBJ whole genome shotgun (WGS) entry which is preliminary data.</text>
</comment>
<evidence type="ECO:0000259" key="1">
    <source>
        <dbReference type="Pfam" id="PF09359"/>
    </source>
</evidence>